<dbReference type="PROSITE" id="PS51257">
    <property type="entry name" value="PROKAR_LIPOPROTEIN"/>
    <property type="match status" value="1"/>
</dbReference>
<comment type="caution">
    <text evidence="2">The sequence shown here is derived from an EMBL/GenBank/DDBJ whole genome shotgun (WGS) entry which is preliminary data.</text>
</comment>
<dbReference type="EMBL" id="QDKL01000002">
    <property type="protein sequence ID" value="RZF21813.1"/>
    <property type="molecule type" value="Genomic_DNA"/>
</dbReference>
<gene>
    <name evidence="2" type="ORF">DAY19_08985</name>
</gene>
<dbReference type="SUPFAM" id="SSF52799">
    <property type="entry name" value="(Phosphotyrosine protein) phosphatases II"/>
    <property type="match status" value="1"/>
</dbReference>
<keyword evidence="1" id="KW-0732">Signal</keyword>
<proteinExistence type="predicted"/>
<evidence type="ECO:0000313" key="3">
    <source>
        <dbReference type="Proteomes" id="UP000443582"/>
    </source>
</evidence>
<keyword evidence="3" id="KW-1185">Reference proteome</keyword>
<evidence type="ECO:0000313" key="2">
    <source>
        <dbReference type="EMBL" id="RZF21813.1"/>
    </source>
</evidence>
<evidence type="ECO:0008006" key="4">
    <source>
        <dbReference type="Google" id="ProtNLM"/>
    </source>
</evidence>
<accession>A0ABY0II51</accession>
<dbReference type="Gene3D" id="3.90.190.10">
    <property type="entry name" value="Protein tyrosine phosphatase superfamily"/>
    <property type="match status" value="1"/>
</dbReference>
<feature type="chain" id="PRO_5045384724" description="Tyrosine specific protein phosphatases domain-containing protein" evidence="1">
    <location>
        <begin position="21"/>
        <end position="178"/>
    </location>
</feature>
<evidence type="ECO:0000256" key="1">
    <source>
        <dbReference type="SAM" id="SignalP"/>
    </source>
</evidence>
<feature type="signal peptide" evidence="1">
    <location>
        <begin position="1"/>
        <end position="20"/>
    </location>
</feature>
<name>A0ABY0II51_9BACT</name>
<reference evidence="3" key="1">
    <citation type="journal article" date="2019" name="Int. J. Syst. Evol. Microbiol.">
        <title>Halobacteriovorax valvorus sp. nov., a novel prokaryotic predator isolated from coastal seawater of China.</title>
        <authorList>
            <person name="Chen M.-X."/>
        </authorList>
    </citation>
    <scope>NUCLEOTIDE SEQUENCE [LARGE SCALE GENOMIC DNA]</scope>
    <source>
        <strain evidence="3">BL9</strain>
    </source>
</reference>
<sequence length="178" mass="20446">MKRIIILTFALFLTACSNFDSGTAQLSKEVRDSQVIQNTVYVDNLAIAAQPTKEDLNNVKKEGYEIVVNLRNPNEFKDYNEAKYVSELNLRYYNVPFFNNKKEINMRSLKMVSKLIKDNPNKKIYIHCSSGNRVSAWYLTHLHSEEGLSLDQATKIARRTGLTKPALEKRILKSISKN</sequence>
<dbReference type="InterPro" id="IPR029021">
    <property type="entry name" value="Prot-tyrosine_phosphatase-like"/>
</dbReference>
<dbReference type="Proteomes" id="UP000443582">
    <property type="component" value="Unassembled WGS sequence"/>
</dbReference>
<organism evidence="2 3">
    <name type="scientific">Halobacteriovorax vibrionivorans</name>
    <dbReference type="NCBI Taxonomy" id="2152716"/>
    <lineage>
        <taxon>Bacteria</taxon>
        <taxon>Pseudomonadati</taxon>
        <taxon>Bdellovibrionota</taxon>
        <taxon>Bacteriovoracia</taxon>
        <taxon>Bacteriovoracales</taxon>
        <taxon>Halobacteriovoraceae</taxon>
        <taxon>Halobacteriovorax</taxon>
    </lineage>
</organism>
<dbReference type="RefSeq" id="WP_115361582.1">
    <property type="nucleotide sequence ID" value="NZ_QDKL01000002.1"/>
</dbReference>
<protein>
    <recommendedName>
        <fullName evidence="4">Tyrosine specific protein phosphatases domain-containing protein</fullName>
    </recommendedName>
</protein>